<reference evidence="1 2" key="1">
    <citation type="journal article" date="2018" name="Int. J. Food Microbiol.">
        <title>Growth of Carnobacterium spp. isolated from chilled vacuum-packaged meat under relevant acidic conditions.</title>
        <authorList>
            <person name="Zhang P."/>
            <person name="Badoni M."/>
            <person name="Ganzle M."/>
            <person name="Yang X."/>
        </authorList>
    </citation>
    <scope>NUCLEOTIDE SEQUENCE [LARGE SCALE GENOMIC DNA]</scope>
    <source>
        <strain evidence="1 2">B2</strain>
    </source>
</reference>
<evidence type="ECO:0000313" key="2">
    <source>
        <dbReference type="Proteomes" id="UP000297938"/>
    </source>
</evidence>
<comment type="caution">
    <text evidence="1">The sequence shown here is derived from an EMBL/GenBank/DDBJ whole genome shotgun (WGS) entry which is preliminary data.</text>
</comment>
<name>A0A7Z8G4R9_CARDV</name>
<dbReference type="AlphaFoldDB" id="A0A7Z8G4R9"/>
<sequence>MIQSPIIPNGINLESYFQELKAIDSSLAISNKSIRFQDSLVYPKEETAEKQLRKVQIGFDVVGDSEKKLISFVDQLEQGERFVKVQDVTYRASESTGEGGEYSYSATVVIEMYYLSKFETGSAIEMNS</sequence>
<protein>
    <submittedName>
        <fullName evidence="1">Uncharacterized protein</fullName>
    </submittedName>
</protein>
<organism evidence="1 2">
    <name type="scientific">Carnobacterium divergens</name>
    <name type="common">Lactobacillus divergens</name>
    <dbReference type="NCBI Taxonomy" id="2748"/>
    <lineage>
        <taxon>Bacteria</taxon>
        <taxon>Bacillati</taxon>
        <taxon>Bacillota</taxon>
        <taxon>Bacilli</taxon>
        <taxon>Lactobacillales</taxon>
        <taxon>Carnobacteriaceae</taxon>
        <taxon>Carnobacterium</taxon>
    </lineage>
</organism>
<dbReference type="Proteomes" id="UP000297938">
    <property type="component" value="Unassembled WGS sequence"/>
</dbReference>
<dbReference type="Gene3D" id="3.30.70.60">
    <property type="match status" value="1"/>
</dbReference>
<dbReference type="EMBL" id="NRPP01000010">
    <property type="protein sequence ID" value="TFJ27455.1"/>
    <property type="molecule type" value="Genomic_DNA"/>
</dbReference>
<proteinExistence type="predicted"/>
<accession>A0A7Z8G4R9</accession>
<dbReference type="InterPro" id="IPR014717">
    <property type="entry name" value="Transl_elong_EF1B/ribsomal_bS6"/>
</dbReference>
<evidence type="ECO:0000313" key="1">
    <source>
        <dbReference type="EMBL" id="TFJ27455.1"/>
    </source>
</evidence>
<gene>
    <name evidence="1" type="ORF">CKN69_06290</name>
</gene>
<dbReference type="RefSeq" id="WP_135025981.1">
    <property type="nucleotide sequence ID" value="NZ_NROV01000009.1"/>
</dbReference>